<feature type="chain" id="PRO_5044495163" evidence="2">
    <location>
        <begin position="25"/>
        <end position="479"/>
    </location>
</feature>
<keyword evidence="2" id="KW-0732">Signal</keyword>
<proteinExistence type="predicted"/>
<dbReference type="EMBL" id="CP170721">
    <property type="protein sequence ID" value="XIA19519.1"/>
    <property type="molecule type" value="Genomic_DNA"/>
</dbReference>
<feature type="signal peptide" evidence="2">
    <location>
        <begin position="1"/>
        <end position="24"/>
    </location>
</feature>
<gene>
    <name evidence="3" type="ORF">ACFYG5_05070</name>
</gene>
<dbReference type="AlphaFoldDB" id="A0AB74UXK5"/>
<evidence type="ECO:0000313" key="3">
    <source>
        <dbReference type="EMBL" id="XIA19519.1"/>
    </source>
</evidence>
<protein>
    <submittedName>
        <fullName evidence="3">Uncharacterized protein</fullName>
    </submittedName>
</protein>
<sequence>MRCTSILFAAACAAIAGLPGSGHAQSPAHWQARQLKASQESEAIMRDADKRNGLLAQFQVMRYASVGNNDPAFQVIFSQYLSWYQTFIGDYPDAATSFSIRQGALPDDRPLPLDDGVHHAESALTAIARLAKGRRAVFFNEAHNIPLTRSLTVQMLARLRAEGYDYFAAETVYQTDKGLQARGYPTKDSGFYTQEPVCAEMVRTALRLGYKVVGYEALSDASGDAREAEQARNLYRQVFKDHPDARVVVNAGYAHIQESGAYLGGASMAQHLRRLIDIDPLTVEQTMLYDHPDVGGNHPYYEPVMKKLQPTGPIVFVDDAGKPWSLRPGYDVSVWFAPISMRRGRPTWLSLGGERKPYYVDGERCNQHFPCMVEARYASEGNDAIPADRVVLDPVPLNAVPSDRVRSGGAAPASELYLRPGKYRVVYSGENNATLFSQNVTIRDRNPRPPPSQPPAATAGPVSTPVRGDVAQPSVDQGN</sequence>
<organism evidence="3">
    <name type="scientific">Rhodanobacter sp. FW102-FHT14D07</name>
    <dbReference type="NCBI Taxonomy" id="3351462"/>
    <lineage>
        <taxon>Bacteria</taxon>
        <taxon>Pseudomonadati</taxon>
        <taxon>Pseudomonadota</taxon>
        <taxon>Gammaproteobacteria</taxon>
        <taxon>Lysobacterales</taxon>
        <taxon>Rhodanobacteraceae</taxon>
        <taxon>Rhodanobacter</taxon>
    </lineage>
</organism>
<evidence type="ECO:0000256" key="2">
    <source>
        <dbReference type="SAM" id="SignalP"/>
    </source>
</evidence>
<dbReference type="RefSeq" id="WP_395119138.1">
    <property type="nucleotide sequence ID" value="NZ_CP170721.1"/>
</dbReference>
<evidence type="ECO:0000256" key="1">
    <source>
        <dbReference type="SAM" id="MobiDB-lite"/>
    </source>
</evidence>
<name>A0AB74UXK5_9GAMM</name>
<accession>A0AB74UXK5</accession>
<feature type="region of interest" description="Disordered" evidence="1">
    <location>
        <begin position="439"/>
        <end position="479"/>
    </location>
</feature>
<reference evidence="3" key="1">
    <citation type="submission" date="2024-10" db="EMBL/GenBank/DDBJ databases">
        <authorList>
            <person name="Lesea H.P."/>
            <person name="Kuehl J.V."/>
            <person name="Chandonia J.-M."/>
        </authorList>
    </citation>
    <scope>NUCLEOTIDE SEQUENCE</scope>
    <source>
        <strain evidence="3">FW102-FHT14D07</strain>
    </source>
</reference>